<accession>A0A3N3DTD4</accession>
<dbReference type="InterPro" id="IPR050706">
    <property type="entry name" value="Cyclic-di-GMP_PDE-like"/>
</dbReference>
<dbReference type="PROSITE" id="PS50883">
    <property type="entry name" value="EAL"/>
    <property type="match status" value="1"/>
</dbReference>
<dbReference type="InterPro" id="IPR001633">
    <property type="entry name" value="EAL_dom"/>
</dbReference>
<dbReference type="Pfam" id="PF00563">
    <property type="entry name" value="EAL"/>
    <property type="match status" value="1"/>
</dbReference>
<evidence type="ECO:0000313" key="2">
    <source>
        <dbReference type="EMBL" id="ROV57609.1"/>
    </source>
</evidence>
<dbReference type="CDD" id="cd01948">
    <property type="entry name" value="EAL"/>
    <property type="match status" value="1"/>
</dbReference>
<dbReference type="EMBL" id="RKIK01000131">
    <property type="protein sequence ID" value="ROV57609.1"/>
    <property type="molecule type" value="Genomic_DNA"/>
</dbReference>
<dbReference type="SMART" id="SM00052">
    <property type="entry name" value="EAL"/>
    <property type="match status" value="1"/>
</dbReference>
<comment type="caution">
    <text evidence="2">The sequence shown here is derived from an EMBL/GenBank/DDBJ whole genome shotgun (WGS) entry which is preliminary data.</text>
</comment>
<dbReference type="AlphaFoldDB" id="A0A3N3DTD4"/>
<dbReference type="PANTHER" id="PTHR33121:SF70">
    <property type="entry name" value="SIGNALING PROTEIN YKOW"/>
    <property type="match status" value="1"/>
</dbReference>
<evidence type="ECO:0000313" key="3">
    <source>
        <dbReference type="Proteomes" id="UP000278792"/>
    </source>
</evidence>
<evidence type="ECO:0000259" key="1">
    <source>
        <dbReference type="PROSITE" id="PS50883"/>
    </source>
</evidence>
<organism evidence="2 3">
    <name type="scientific">Vibrio ponticus</name>
    <dbReference type="NCBI Taxonomy" id="265668"/>
    <lineage>
        <taxon>Bacteria</taxon>
        <taxon>Pseudomonadati</taxon>
        <taxon>Pseudomonadota</taxon>
        <taxon>Gammaproteobacteria</taxon>
        <taxon>Vibrionales</taxon>
        <taxon>Vibrionaceae</taxon>
        <taxon>Vibrio</taxon>
    </lineage>
</organism>
<reference evidence="2 3" key="1">
    <citation type="submission" date="2018-11" db="EMBL/GenBank/DDBJ databases">
        <title>Vibrio ponticus strain CAIM 1751 pathogenic for the snapper Lutjanus guttatus.</title>
        <authorList>
            <person name="Soto-Rodriguez S."/>
            <person name="Lozano-Olvera R."/>
            <person name="Gomez-Gil B."/>
        </authorList>
    </citation>
    <scope>NUCLEOTIDE SEQUENCE [LARGE SCALE GENOMIC DNA]</scope>
    <source>
        <strain evidence="2 3">CAIM 1751</strain>
    </source>
</reference>
<name>A0A3N3DTD4_9VIBR</name>
<feature type="domain" description="EAL" evidence="1">
    <location>
        <begin position="1"/>
        <end position="243"/>
    </location>
</feature>
<dbReference type="InterPro" id="IPR035919">
    <property type="entry name" value="EAL_sf"/>
</dbReference>
<proteinExistence type="predicted"/>
<dbReference type="Proteomes" id="UP000278792">
    <property type="component" value="Unassembled WGS sequence"/>
</dbReference>
<dbReference type="GO" id="GO:0071111">
    <property type="term" value="F:cyclic-guanylate-specific phosphodiesterase activity"/>
    <property type="evidence" value="ECO:0007669"/>
    <property type="project" value="InterPro"/>
</dbReference>
<dbReference type="Gene3D" id="3.20.20.450">
    <property type="entry name" value="EAL domain"/>
    <property type="match status" value="1"/>
</dbReference>
<sequence>MYSFINRVDGVVVTKEDEYAAIDFLFQPIYCSRRRRAIYYEVLSRVTSQSGEVYNSQDFFENIDDDFIKNICLSQIKAAKTLKIKSMISTNVNMSCLDDDDFVQDLLSFKGVKFSLEINELNCYTSSVRTLNNIKTLQANGVMIWLDDYHSNNEQANLSLGNIHWDYIKIDKSFLYYNSEDFMPVKALSYVLSPFTKKGLIFEGVETYEQSLIVKSTRSLAQGYFYSMPKRWSEILQEVKSEHQNKNAIEI</sequence>
<dbReference type="SUPFAM" id="SSF141868">
    <property type="entry name" value="EAL domain-like"/>
    <property type="match status" value="1"/>
</dbReference>
<gene>
    <name evidence="2" type="ORF">EGH82_22250</name>
</gene>
<protein>
    <submittedName>
        <fullName evidence="2">EAL domain-containing protein</fullName>
    </submittedName>
</protein>
<dbReference type="PANTHER" id="PTHR33121">
    <property type="entry name" value="CYCLIC DI-GMP PHOSPHODIESTERASE PDEF"/>
    <property type="match status" value="1"/>
</dbReference>